<evidence type="ECO:0000256" key="5">
    <source>
        <dbReference type="ARBA" id="ARBA00023008"/>
    </source>
</evidence>
<dbReference type="FunCoup" id="A0A0C3IAT0">
    <property type="interactions" value="44"/>
</dbReference>
<dbReference type="HOGENOM" id="CLU_006504_7_3_1"/>
<accession>A0A0C3IAT0</accession>
<evidence type="ECO:0000256" key="4">
    <source>
        <dbReference type="ARBA" id="ARBA00023002"/>
    </source>
</evidence>
<dbReference type="PANTHER" id="PTHR11709:SF361">
    <property type="entry name" value="IRON TRANSPORT MULTICOPPER OXIDASE FET3"/>
    <property type="match status" value="1"/>
</dbReference>
<dbReference type="InterPro" id="IPR011707">
    <property type="entry name" value="Cu-oxidase-like_N"/>
</dbReference>
<sequence length="631" mass="68978">MSLSRRVIQLLSTSTCALAGVQELWWNVTYVENANPDGLYARRVVGVNNTWPPPPISVNNSDSLLIHLTNGLDIPTTLHNHGMFFNSTSWMDGALGVSQCGIPPGQTFDYVVPINSSGQWGTYWTHAHASGQYVDGLRTPLVLHPAEETHQYDEEFTVILGDWYHQQHSVLLESFLSIGNPGGAEPIPDSALIYFAQNSTYLPPISGTSPSPVTSAVGFNENSTLPFVPGKTYRLRVINTSALSTFFFWIDGHSMRIIEADGTDVEEYPVDLLDLAVAQRYSVLVDARNDTSSNWMIHANMDPTMFDTVPSTLQLNITSSVTYAGGQNITDLGTVSEYPEFNDTVLVPSVVVPQPPATNTVDLEFFFQTMNDGTNRAMINGVVYNSPLVPAIMSEVSLGSNATVQKAYGPYSYILDHLDVVDIVVKNQDTNHHPFHLHGHKFQIVNRASVFDSNDTTLNPPLVEGQPNPMRRDTTVIPGGGSVTLRVVADNPGAWFFHCHIEWHLESGLAVQFIEAPMQAQERAAGNIPSFMYEQCATLGTPSSGNAAGHASATDLSGLPLGPYQQKLGWLPKGILAMTGCVLSAVIGMLSVVWYSMGEGDSDEEIEEETRRRLADKAKGGKLFGMFKRRG</sequence>
<dbReference type="InterPro" id="IPR044130">
    <property type="entry name" value="CuRO_2_Fet3-like"/>
</dbReference>
<keyword evidence="8" id="KW-1133">Transmembrane helix</keyword>
<dbReference type="Pfam" id="PF00394">
    <property type="entry name" value="Cu-oxidase"/>
    <property type="match status" value="1"/>
</dbReference>
<name>A0A0C3IAT0_PISTI</name>
<feature type="signal peptide" evidence="9">
    <location>
        <begin position="1"/>
        <end position="19"/>
    </location>
</feature>
<evidence type="ECO:0000256" key="2">
    <source>
        <dbReference type="ARBA" id="ARBA00022723"/>
    </source>
</evidence>
<dbReference type="GO" id="GO:0010106">
    <property type="term" value="P:cellular response to iron ion starvation"/>
    <property type="evidence" value="ECO:0007669"/>
    <property type="project" value="TreeGrafter"/>
</dbReference>
<dbReference type="GO" id="GO:0033573">
    <property type="term" value="C:high-affinity iron permease complex"/>
    <property type="evidence" value="ECO:0007669"/>
    <property type="project" value="TreeGrafter"/>
</dbReference>
<dbReference type="PROSITE" id="PS00079">
    <property type="entry name" value="MULTICOPPER_OXIDASE1"/>
    <property type="match status" value="1"/>
</dbReference>
<evidence type="ECO:0000313" key="14">
    <source>
        <dbReference type="Proteomes" id="UP000054217"/>
    </source>
</evidence>
<dbReference type="SUPFAM" id="SSF49503">
    <property type="entry name" value="Cupredoxins"/>
    <property type="match status" value="3"/>
</dbReference>
<evidence type="ECO:0000259" key="12">
    <source>
        <dbReference type="Pfam" id="PF07732"/>
    </source>
</evidence>
<dbReference type="CDD" id="cd13899">
    <property type="entry name" value="CuRO_3_Fet3p"/>
    <property type="match status" value="1"/>
</dbReference>
<dbReference type="GO" id="GO:0033215">
    <property type="term" value="P:reductive iron assimilation"/>
    <property type="evidence" value="ECO:0007669"/>
    <property type="project" value="TreeGrafter"/>
</dbReference>
<dbReference type="PROSITE" id="PS00080">
    <property type="entry name" value="MULTICOPPER_OXIDASE2"/>
    <property type="match status" value="1"/>
</dbReference>
<dbReference type="STRING" id="870435.A0A0C3IAT0"/>
<dbReference type="Proteomes" id="UP000054217">
    <property type="component" value="Unassembled WGS sequence"/>
</dbReference>
<dbReference type="InterPro" id="IPR033138">
    <property type="entry name" value="Cu_oxidase_CS"/>
</dbReference>
<reference evidence="14" key="2">
    <citation type="submission" date="2015-01" db="EMBL/GenBank/DDBJ databases">
        <title>Evolutionary Origins and Diversification of the Mycorrhizal Mutualists.</title>
        <authorList>
            <consortium name="DOE Joint Genome Institute"/>
            <consortium name="Mycorrhizal Genomics Consortium"/>
            <person name="Kohler A."/>
            <person name="Kuo A."/>
            <person name="Nagy L.G."/>
            <person name="Floudas D."/>
            <person name="Copeland A."/>
            <person name="Barry K.W."/>
            <person name="Cichocki N."/>
            <person name="Veneault-Fourrey C."/>
            <person name="LaButti K."/>
            <person name="Lindquist E.A."/>
            <person name="Lipzen A."/>
            <person name="Lundell T."/>
            <person name="Morin E."/>
            <person name="Murat C."/>
            <person name="Riley R."/>
            <person name="Ohm R."/>
            <person name="Sun H."/>
            <person name="Tunlid A."/>
            <person name="Henrissat B."/>
            <person name="Grigoriev I.V."/>
            <person name="Hibbett D.S."/>
            <person name="Martin F."/>
        </authorList>
    </citation>
    <scope>NUCLEOTIDE SEQUENCE [LARGE SCALE GENOMIC DNA]</scope>
    <source>
        <strain evidence="14">Marx 270</strain>
    </source>
</reference>
<evidence type="ECO:0000256" key="1">
    <source>
        <dbReference type="ARBA" id="ARBA00010609"/>
    </source>
</evidence>
<evidence type="ECO:0000259" key="11">
    <source>
        <dbReference type="Pfam" id="PF07731"/>
    </source>
</evidence>
<dbReference type="Pfam" id="PF07732">
    <property type="entry name" value="Cu-oxidase_3"/>
    <property type="match status" value="1"/>
</dbReference>
<dbReference type="InterPro" id="IPR045087">
    <property type="entry name" value="Cu-oxidase_fam"/>
</dbReference>
<feature type="transmembrane region" description="Helical" evidence="8">
    <location>
        <begin position="575"/>
        <end position="595"/>
    </location>
</feature>
<dbReference type="EMBL" id="KN832109">
    <property type="protein sequence ID" value="KIN94187.1"/>
    <property type="molecule type" value="Genomic_DNA"/>
</dbReference>
<dbReference type="CDD" id="cd13877">
    <property type="entry name" value="CuRO_2_Fet3p_like"/>
    <property type="match status" value="1"/>
</dbReference>
<dbReference type="InterPro" id="IPR008972">
    <property type="entry name" value="Cupredoxin"/>
</dbReference>
<dbReference type="CDD" id="cd13851">
    <property type="entry name" value="CuRO_1_Fet3p"/>
    <property type="match status" value="1"/>
</dbReference>
<dbReference type="OrthoDB" id="2121828at2759"/>
<keyword evidence="8" id="KW-0472">Membrane</keyword>
<dbReference type="InParanoid" id="A0A0C3IAT0"/>
<evidence type="ECO:0000313" key="13">
    <source>
        <dbReference type="EMBL" id="KIN94187.1"/>
    </source>
</evidence>
<keyword evidence="2" id="KW-0479">Metal-binding</keyword>
<protein>
    <submittedName>
        <fullName evidence="13">Ferroxidase</fullName>
    </submittedName>
</protein>
<feature type="domain" description="Plastocyanin-like" evidence="10">
    <location>
        <begin position="154"/>
        <end position="317"/>
    </location>
</feature>
<keyword evidence="7" id="KW-0325">Glycoprotein</keyword>
<dbReference type="InterPro" id="IPR011706">
    <property type="entry name" value="Cu-oxidase_C"/>
</dbReference>
<evidence type="ECO:0000256" key="7">
    <source>
        <dbReference type="ARBA" id="ARBA00023180"/>
    </source>
</evidence>
<feature type="domain" description="Plastocyanin-like" evidence="11">
    <location>
        <begin position="413"/>
        <end position="517"/>
    </location>
</feature>
<feature type="chain" id="PRO_5002175258" evidence="9">
    <location>
        <begin position="20"/>
        <end position="631"/>
    </location>
</feature>
<evidence type="ECO:0000256" key="6">
    <source>
        <dbReference type="ARBA" id="ARBA00023157"/>
    </source>
</evidence>
<feature type="domain" description="Plastocyanin-like" evidence="12">
    <location>
        <begin position="32"/>
        <end position="147"/>
    </location>
</feature>
<dbReference type="GO" id="GO:0004322">
    <property type="term" value="F:ferroxidase activity"/>
    <property type="evidence" value="ECO:0007669"/>
    <property type="project" value="TreeGrafter"/>
</dbReference>
<comment type="similarity">
    <text evidence="1">Belongs to the multicopper oxidase family.</text>
</comment>
<dbReference type="AlphaFoldDB" id="A0A0C3IAT0"/>
<organism evidence="13 14">
    <name type="scientific">Pisolithus tinctorius Marx 270</name>
    <dbReference type="NCBI Taxonomy" id="870435"/>
    <lineage>
        <taxon>Eukaryota</taxon>
        <taxon>Fungi</taxon>
        <taxon>Dikarya</taxon>
        <taxon>Basidiomycota</taxon>
        <taxon>Agaricomycotina</taxon>
        <taxon>Agaricomycetes</taxon>
        <taxon>Agaricomycetidae</taxon>
        <taxon>Boletales</taxon>
        <taxon>Sclerodermatineae</taxon>
        <taxon>Pisolithaceae</taxon>
        <taxon>Pisolithus</taxon>
    </lineage>
</organism>
<dbReference type="PANTHER" id="PTHR11709">
    <property type="entry name" value="MULTI-COPPER OXIDASE"/>
    <property type="match status" value="1"/>
</dbReference>
<evidence type="ECO:0000259" key="10">
    <source>
        <dbReference type="Pfam" id="PF00394"/>
    </source>
</evidence>
<dbReference type="InterPro" id="IPR002355">
    <property type="entry name" value="Cu_oxidase_Cu_BS"/>
</dbReference>
<gene>
    <name evidence="13" type="ORF">M404DRAFT_1008535</name>
</gene>
<dbReference type="GO" id="GO:0005507">
    <property type="term" value="F:copper ion binding"/>
    <property type="evidence" value="ECO:0007669"/>
    <property type="project" value="InterPro"/>
</dbReference>
<evidence type="ECO:0000256" key="3">
    <source>
        <dbReference type="ARBA" id="ARBA00022729"/>
    </source>
</evidence>
<keyword evidence="3 9" id="KW-0732">Signal</keyword>
<keyword evidence="14" id="KW-1185">Reference proteome</keyword>
<keyword evidence="8" id="KW-0812">Transmembrane</keyword>
<keyword evidence="4" id="KW-0560">Oxidoreductase</keyword>
<keyword evidence="5" id="KW-0186">Copper</keyword>
<reference evidence="13 14" key="1">
    <citation type="submission" date="2014-04" db="EMBL/GenBank/DDBJ databases">
        <authorList>
            <consortium name="DOE Joint Genome Institute"/>
            <person name="Kuo A."/>
            <person name="Kohler A."/>
            <person name="Costa M.D."/>
            <person name="Nagy L.G."/>
            <person name="Floudas D."/>
            <person name="Copeland A."/>
            <person name="Barry K.W."/>
            <person name="Cichocki N."/>
            <person name="Veneault-Fourrey C."/>
            <person name="LaButti K."/>
            <person name="Lindquist E.A."/>
            <person name="Lipzen A."/>
            <person name="Lundell T."/>
            <person name="Morin E."/>
            <person name="Murat C."/>
            <person name="Sun H."/>
            <person name="Tunlid A."/>
            <person name="Henrissat B."/>
            <person name="Grigoriev I.V."/>
            <person name="Hibbett D.S."/>
            <person name="Martin F."/>
            <person name="Nordberg H.P."/>
            <person name="Cantor M.N."/>
            <person name="Hua S.X."/>
        </authorList>
    </citation>
    <scope>NUCLEOTIDE SEQUENCE [LARGE SCALE GENOMIC DNA]</scope>
    <source>
        <strain evidence="13 14">Marx 270</strain>
    </source>
</reference>
<dbReference type="Pfam" id="PF07731">
    <property type="entry name" value="Cu-oxidase_2"/>
    <property type="match status" value="1"/>
</dbReference>
<proteinExistence type="inferred from homology"/>
<dbReference type="Gene3D" id="2.60.40.420">
    <property type="entry name" value="Cupredoxins - blue copper proteins"/>
    <property type="match status" value="3"/>
</dbReference>
<keyword evidence="6" id="KW-1015">Disulfide bond</keyword>
<dbReference type="InterPro" id="IPR001117">
    <property type="entry name" value="Cu-oxidase_2nd"/>
</dbReference>
<evidence type="ECO:0000256" key="8">
    <source>
        <dbReference type="SAM" id="Phobius"/>
    </source>
</evidence>
<evidence type="ECO:0000256" key="9">
    <source>
        <dbReference type="SAM" id="SignalP"/>
    </source>
</evidence>